<evidence type="ECO:0000256" key="2">
    <source>
        <dbReference type="ARBA" id="ARBA00022478"/>
    </source>
</evidence>
<reference evidence="11" key="1">
    <citation type="journal article" date="2023" name="Mol. Phylogenet. Evol.">
        <title>Genome-scale phylogeny and comparative genomics of the fungal order Sordariales.</title>
        <authorList>
            <person name="Hensen N."/>
            <person name="Bonometti L."/>
            <person name="Westerberg I."/>
            <person name="Brannstrom I.O."/>
            <person name="Guillou S."/>
            <person name="Cros-Aarteil S."/>
            <person name="Calhoun S."/>
            <person name="Haridas S."/>
            <person name="Kuo A."/>
            <person name="Mondo S."/>
            <person name="Pangilinan J."/>
            <person name="Riley R."/>
            <person name="LaButti K."/>
            <person name="Andreopoulos B."/>
            <person name="Lipzen A."/>
            <person name="Chen C."/>
            <person name="Yan M."/>
            <person name="Daum C."/>
            <person name="Ng V."/>
            <person name="Clum A."/>
            <person name="Steindorff A."/>
            <person name="Ohm R.A."/>
            <person name="Martin F."/>
            <person name="Silar P."/>
            <person name="Natvig D.O."/>
            <person name="Lalanne C."/>
            <person name="Gautier V."/>
            <person name="Ament-Velasquez S.L."/>
            <person name="Kruys A."/>
            <person name="Hutchinson M.I."/>
            <person name="Powell A.J."/>
            <person name="Barry K."/>
            <person name="Miller A.N."/>
            <person name="Grigoriev I.V."/>
            <person name="Debuchy R."/>
            <person name="Gladieux P."/>
            <person name="Hiltunen Thoren M."/>
            <person name="Johannesson H."/>
        </authorList>
    </citation>
    <scope>NUCLEOTIDE SEQUENCE</scope>
    <source>
        <strain evidence="11">CBS 232.78</strain>
    </source>
</reference>
<dbReference type="Gene3D" id="3.90.920.10">
    <property type="entry name" value="DNA primase, PRIM domain"/>
    <property type="match status" value="1"/>
</dbReference>
<accession>A0AAE0NP47</accession>
<dbReference type="CDD" id="cd04860">
    <property type="entry name" value="AE_Prim_S"/>
    <property type="match status" value="1"/>
</dbReference>
<dbReference type="NCBIfam" id="TIGR00335">
    <property type="entry name" value="primase_sml"/>
    <property type="match status" value="1"/>
</dbReference>
<evidence type="ECO:0000256" key="6">
    <source>
        <dbReference type="ARBA" id="ARBA00022705"/>
    </source>
</evidence>
<evidence type="ECO:0000313" key="12">
    <source>
        <dbReference type="Proteomes" id="UP001285441"/>
    </source>
</evidence>
<keyword evidence="3 9" id="KW-0639">Primosome</keyword>
<evidence type="ECO:0000256" key="8">
    <source>
        <dbReference type="ARBA" id="ARBA00023163"/>
    </source>
</evidence>
<evidence type="ECO:0000256" key="7">
    <source>
        <dbReference type="ARBA" id="ARBA00022723"/>
    </source>
</evidence>
<feature type="compositionally biased region" description="Low complexity" evidence="10">
    <location>
        <begin position="13"/>
        <end position="30"/>
    </location>
</feature>
<keyword evidence="4 9" id="KW-0808">Transferase</keyword>
<protein>
    <recommendedName>
        <fullName evidence="9">DNA primase</fullName>
        <ecNumber evidence="9">2.7.7.-</ecNumber>
    </recommendedName>
</protein>
<dbReference type="FunFam" id="3.90.920.10:FF:000002">
    <property type="entry name" value="DNA primase"/>
    <property type="match status" value="1"/>
</dbReference>
<evidence type="ECO:0000256" key="5">
    <source>
        <dbReference type="ARBA" id="ARBA00022695"/>
    </source>
</evidence>
<dbReference type="GO" id="GO:0005658">
    <property type="term" value="C:alpha DNA polymerase:primase complex"/>
    <property type="evidence" value="ECO:0007669"/>
    <property type="project" value="UniProtKB-ARBA"/>
</dbReference>
<name>A0AAE0NP47_9PEZI</name>
<keyword evidence="6 9" id="KW-0235">DNA replication</keyword>
<evidence type="ECO:0000256" key="3">
    <source>
        <dbReference type="ARBA" id="ARBA00022515"/>
    </source>
</evidence>
<dbReference type="EC" id="2.7.7.-" evidence="9"/>
<dbReference type="InterPro" id="IPR014052">
    <property type="entry name" value="DNA_primase_ssu_euk/arc"/>
</dbReference>
<dbReference type="InterPro" id="IPR002755">
    <property type="entry name" value="DNA_primase_S"/>
</dbReference>
<feature type="region of interest" description="Disordered" evidence="10">
    <location>
        <begin position="1"/>
        <end position="122"/>
    </location>
</feature>
<dbReference type="SUPFAM" id="SSF56747">
    <property type="entry name" value="Prim-pol domain"/>
    <property type="match status" value="1"/>
</dbReference>
<comment type="similarity">
    <text evidence="1 9">Belongs to the eukaryotic-type primase small subunit family.</text>
</comment>
<dbReference type="GO" id="GO:0006269">
    <property type="term" value="P:DNA replication, synthesis of primer"/>
    <property type="evidence" value="ECO:0007669"/>
    <property type="project" value="UniProtKB-KW"/>
</dbReference>
<dbReference type="AlphaFoldDB" id="A0AAE0NP47"/>
<keyword evidence="12" id="KW-1185">Reference proteome</keyword>
<keyword evidence="5" id="KW-0548">Nucleotidyltransferase</keyword>
<dbReference type="GO" id="GO:0003899">
    <property type="term" value="F:DNA-directed RNA polymerase activity"/>
    <property type="evidence" value="ECO:0007669"/>
    <property type="project" value="InterPro"/>
</dbReference>
<keyword evidence="8" id="KW-0804">Transcription</keyword>
<keyword evidence="7" id="KW-0479">Metal-binding</keyword>
<dbReference type="Pfam" id="PF01896">
    <property type="entry name" value="DNA_primase_S"/>
    <property type="match status" value="1"/>
</dbReference>
<organism evidence="11 12">
    <name type="scientific">Podospora didyma</name>
    <dbReference type="NCBI Taxonomy" id="330526"/>
    <lineage>
        <taxon>Eukaryota</taxon>
        <taxon>Fungi</taxon>
        <taxon>Dikarya</taxon>
        <taxon>Ascomycota</taxon>
        <taxon>Pezizomycotina</taxon>
        <taxon>Sordariomycetes</taxon>
        <taxon>Sordariomycetidae</taxon>
        <taxon>Sordariales</taxon>
        <taxon>Podosporaceae</taxon>
        <taxon>Podospora</taxon>
    </lineage>
</organism>
<dbReference type="Proteomes" id="UP001285441">
    <property type="component" value="Unassembled WGS sequence"/>
</dbReference>
<evidence type="ECO:0000256" key="10">
    <source>
        <dbReference type="SAM" id="MobiDB-lite"/>
    </source>
</evidence>
<dbReference type="EMBL" id="JAULSW010000004">
    <property type="protein sequence ID" value="KAK3385063.1"/>
    <property type="molecule type" value="Genomic_DNA"/>
</dbReference>
<gene>
    <name evidence="11" type="ORF">B0H63DRAFT_509989</name>
</gene>
<dbReference type="PANTHER" id="PTHR10536">
    <property type="entry name" value="DNA PRIMASE SMALL SUBUNIT"/>
    <property type="match status" value="1"/>
</dbReference>
<evidence type="ECO:0000256" key="1">
    <source>
        <dbReference type="ARBA" id="ARBA00009762"/>
    </source>
</evidence>
<evidence type="ECO:0000256" key="4">
    <source>
        <dbReference type="ARBA" id="ARBA00022679"/>
    </source>
</evidence>
<proteinExistence type="inferred from homology"/>
<reference evidence="11" key="2">
    <citation type="submission" date="2023-06" db="EMBL/GenBank/DDBJ databases">
        <authorList>
            <consortium name="Lawrence Berkeley National Laboratory"/>
            <person name="Haridas S."/>
            <person name="Hensen N."/>
            <person name="Bonometti L."/>
            <person name="Westerberg I."/>
            <person name="Brannstrom I.O."/>
            <person name="Guillou S."/>
            <person name="Cros-Aarteil S."/>
            <person name="Calhoun S."/>
            <person name="Kuo A."/>
            <person name="Mondo S."/>
            <person name="Pangilinan J."/>
            <person name="Riley R."/>
            <person name="LaButti K."/>
            <person name="Andreopoulos B."/>
            <person name="Lipzen A."/>
            <person name="Chen C."/>
            <person name="Yanf M."/>
            <person name="Daum C."/>
            <person name="Ng V."/>
            <person name="Clum A."/>
            <person name="Steindorff A."/>
            <person name="Ohm R."/>
            <person name="Martin F."/>
            <person name="Silar P."/>
            <person name="Natvig D."/>
            <person name="Lalanne C."/>
            <person name="Gautier V."/>
            <person name="Ament-velasquez S.L."/>
            <person name="Kruys A."/>
            <person name="Hutchinson M.I."/>
            <person name="Powell A.J."/>
            <person name="Barry K."/>
            <person name="Miller A.N."/>
            <person name="Grigoriev I.V."/>
            <person name="Debuchy R."/>
            <person name="Gladieux P."/>
            <person name="Thoren M.H."/>
            <person name="Johannesson H."/>
        </authorList>
    </citation>
    <scope>NUCLEOTIDE SEQUENCE</scope>
    <source>
        <strain evidence="11">CBS 232.78</strain>
    </source>
</reference>
<dbReference type="GO" id="GO:0046872">
    <property type="term" value="F:metal ion binding"/>
    <property type="evidence" value="ECO:0007669"/>
    <property type="project" value="UniProtKB-KW"/>
</dbReference>
<comment type="caution">
    <text evidence="11">The sequence shown here is derived from an EMBL/GenBank/DDBJ whole genome shotgun (WGS) entry which is preliminary data.</text>
</comment>
<feature type="compositionally biased region" description="Low complexity" evidence="10">
    <location>
        <begin position="101"/>
        <end position="121"/>
    </location>
</feature>
<evidence type="ECO:0000256" key="9">
    <source>
        <dbReference type="RuleBase" id="RU003514"/>
    </source>
</evidence>
<feature type="compositionally biased region" description="Low complexity" evidence="10">
    <location>
        <begin position="39"/>
        <end position="48"/>
    </location>
</feature>
<evidence type="ECO:0000313" key="11">
    <source>
        <dbReference type="EMBL" id="KAK3385063.1"/>
    </source>
</evidence>
<keyword evidence="2 9" id="KW-0240">DNA-directed RNA polymerase</keyword>
<sequence>MPHSLSPSSKAMPPSAIPEGEPAAPAIPSGQPADEDVTMADAVTVDVDMGSETVADDNTDAPVPAKIEPPEVKLEDLFAGVNSDDDDEEFPSSHNLPDKTSPSSPGSPSSPSDGGPSLQGSNPALMRTFYQRLFPWRYLFQWLNHSPTPTDDFKHREFAFTLQNDAYLRYQAFVSSDTFVYPVLHHLPYANPKFRLRKDVLRLMPSRFEIGPVYSANPRDRKTFRSSTAFRPLSKELCFDIDLTDYDDVRTCCDKANICNKCWQFITMAVKVVDVALRDDFGFKHILWVYSGRRGAHAWVCDKKARTMDDIKRKAIAGYLEVVRGGAQSGKKVNVRRPLHPHLTRSLDILKNHFQEDVLEAQDPWKSPEQADKLLQLLPDRELADALRKKWDSSPGRASTSKWADIDTIAKTSASKNLDPKVLLDAKQDVVLEYTYPRLDIEVSKKLNHLLKSPFVVHPGTGRVCVPIDTRLLEEFNPLNVPTVQGLIQEIDTWTEPEEAPAHPSQQDWEKTSLKPYIEYFRGFVVALMKDERDVKVKREREEQADSLDF</sequence>